<reference evidence="11" key="1">
    <citation type="journal article" date="2021" name="PeerJ">
        <title>Extensive microbial diversity within the chicken gut microbiome revealed by metagenomics and culture.</title>
        <authorList>
            <person name="Gilroy R."/>
            <person name="Ravi A."/>
            <person name="Getino M."/>
            <person name="Pursley I."/>
            <person name="Horton D.L."/>
            <person name="Alikhan N.F."/>
            <person name="Baker D."/>
            <person name="Gharbi K."/>
            <person name="Hall N."/>
            <person name="Watson M."/>
            <person name="Adriaenssens E.M."/>
            <person name="Foster-Nyarko E."/>
            <person name="Jarju S."/>
            <person name="Secka A."/>
            <person name="Antonio M."/>
            <person name="Oren A."/>
            <person name="Chaudhuri R.R."/>
            <person name="La Ragione R."/>
            <person name="Hildebrand F."/>
            <person name="Pallen M.J."/>
        </authorList>
    </citation>
    <scope>NUCLEOTIDE SEQUENCE</scope>
    <source>
        <strain evidence="11">ChiSxjej3B15-1167</strain>
    </source>
</reference>
<dbReference type="NCBIfam" id="TIGR00182">
    <property type="entry name" value="plsX"/>
    <property type="match status" value="1"/>
</dbReference>
<reference evidence="11" key="2">
    <citation type="submission" date="2021-04" db="EMBL/GenBank/DDBJ databases">
        <authorList>
            <person name="Gilroy R."/>
        </authorList>
    </citation>
    <scope>NUCLEOTIDE SEQUENCE</scope>
    <source>
        <strain evidence="11">ChiSxjej3B15-1167</strain>
    </source>
</reference>
<organism evidence="11 12">
    <name type="scientific">Candidatus Anaerobutyricum stercoripullorum</name>
    <dbReference type="NCBI Taxonomy" id="2838456"/>
    <lineage>
        <taxon>Bacteria</taxon>
        <taxon>Bacillati</taxon>
        <taxon>Bacillota</taxon>
        <taxon>Clostridia</taxon>
        <taxon>Lachnospirales</taxon>
        <taxon>Lachnospiraceae</taxon>
        <taxon>Anaerobutyricum</taxon>
    </lineage>
</organism>
<keyword evidence="3 10" id="KW-0444">Lipid biosynthesis</keyword>
<comment type="pathway">
    <text evidence="10">Lipid metabolism; phospholipid metabolism.</text>
</comment>
<dbReference type="EMBL" id="DXEQ01000190">
    <property type="protein sequence ID" value="HIX72645.1"/>
    <property type="molecule type" value="Genomic_DNA"/>
</dbReference>
<keyword evidence="2 10" id="KW-0963">Cytoplasm</keyword>
<evidence type="ECO:0000256" key="10">
    <source>
        <dbReference type="HAMAP-Rule" id="MF_00019"/>
    </source>
</evidence>
<keyword evidence="7 10" id="KW-1208">Phospholipid metabolism</keyword>
<dbReference type="Pfam" id="PF02504">
    <property type="entry name" value="FA_synthesis"/>
    <property type="match status" value="1"/>
</dbReference>
<evidence type="ECO:0000313" key="11">
    <source>
        <dbReference type="EMBL" id="HIX72645.1"/>
    </source>
</evidence>
<evidence type="ECO:0000256" key="8">
    <source>
        <dbReference type="ARBA" id="ARBA00024069"/>
    </source>
</evidence>
<keyword evidence="6 10" id="KW-0594">Phospholipid biosynthesis</keyword>
<dbReference type="EC" id="2.3.1.274" evidence="8 10"/>
<dbReference type="Gene3D" id="3.40.718.10">
    <property type="entry name" value="Isopropylmalate Dehydrogenase"/>
    <property type="match status" value="1"/>
</dbReference>
<keyword evidence="11" id="KW-0012">Acyltransferase</keyword>
<dbReference type="AlphaFoldDB" id="A0A9D1X4V7"/>
<gene>
    <name evidence="10 11" type="primary">plsX</name>
    <name evidence="11" type="ORF">H9849_06445</name>
</gene>
<evidence type="ECO:0000256" key="6">
    <source>
        <dbReference type="ARBA" id="ARBA00023209"/>
    </source>
</evidence>
<dbReference type="InterPro" id="IPR003664">
    <property type="entry name" value="FA_synthesis"/>
</dbReference>
<name>A0A9D1X4V7_9FIRM</name>
<evidence type="ECO:0000313" key="12">
    <source>
        <dbReference type="Proteomes" id="UP000886805"/>
    </source>
</evidence>
<dbReference type="PANTHER" id="PTHR30100:SF1">
    <property type="entry name" value="PHOSPHATE ACYLTRANSFERASE"/>
    <property type="match status" value="1"/>
</dbReference>
<comment type="function">
    <text evidence="10">Catalyzes the reversible formation of acyl-phosphate (acyl-PO(4)) from acyl-[acyl-carrier-protein] (acyl-ACP). This enzyme utilizes acyl-ACP as fatty acyl donor, but not acyl-CoA.</text>
</comment>
<comment type="subcellular location">
    <subcellularLocation>
        <location evidence="10">Cytoplasm</location>
    </subcellularLocation>
    <text evidence="10">Associated with the membrane possibly through PlsY.</text>
</comment>
<comment type="similarity">
    <text evidence="10">Belongs to the PlsX family.</text>
</comment>
<evidence type="ECO:0000256" key="3">
    <source>
        <dbReference type="ARBA" id="ARBA00022516"/>
    </source>
</evidence>
<dbReference type="PANTHER" id="PTHR30100">
    <property type="entry name" value="FATTY ACID/PHOSPHOLIPID SYNTHESIS PROTEIN PLSX"/>
    <property type="match status" value="1"/>
</dbReference>
<protein>
    <recommendedName>
        <fullName evidence="8 10">Phosphate acyltransferase</fullName>
        <ecNumber evidence="8 10">2.3.1.274</ecNumber>
    </recommendedName>
    <alternativeName>
        <fullName evidence="10">Acyl-ACP phosphotransacylase</fullName>
    </alternativeName>
    <alternativeName>
        <fullName evidence="10">Acyl-[acyl-carrier-protein]--phosphate acyltransferase</fullName>
    </alternativeName>
    <alternativeName>
        <fullName evidence="10">Phosphate-acyl-ACP acyltransferase</fullName>
    </alternativeName>
</protein>
<sequence>MDYSTVIALDAMGGDNAPGEIVKGAVDAVNERNDIRIQLYGDKDSVEAELQKYTYHAEQIAVIHTTEEISCDESPAAAIKKKKDSSLVRALRAVKDGECDAVISAGSSGAVLVGGQVIVGKCKGVKRAPLAPVMPTEKGISLLIDCGANVDARPEHLVQFAQMGSIYMEHVMGIPNPKVAIVNIGAEEAKGNALVKETYPLLKECKGINFVGSIEARDIPKGDVDVIVTEAFVGNVILKLEEGLAKTMMTIVKRGMMSSLMGKIGGLLAKPSLKRTLKTFDASEHGGAPLLGLKGLVVKIHGSSTAKETRNAIMQCVSFKEARINERIMEYLAPAQDAGQIAE</sequence>
<dbReference type="HAMAP" id="MF_00019">
    <property type="entry name" value="PlsX"/>
    <property type="match status" value="1"/>
</dbReference>
<dbReference type="GO" id="GO:0006633">
    <property type="term" value="P:fatty acid biosynthetic process"/>
    <property type="evidence" value="ECO:0007669"/>
    <property type="project" value="UniProtKB-UniRule"/>
</dbReference>
<dbReference type="SUPFAM" id="SSF53659">
    <property type="entry name" value="Isocitrate/Isopropylmalate dehydrogenase-like"/>
    <property type="match status" value="1"/>
</dbReference>
<dbReference type="Proteomes" id="UP000886805">
    <property type="component" value="Unassembled WGS sequence"/>
</dbReference>
<dbReference type="InterPro" id="IPR012281">
    <property type="entry name" value="Phospholipid_synth_PlsX-like"/>
</dbReference>
<dbReference type="GO" id="GO:0043811">
    <property type="term" value="F:phosphate:acyl-[acyl carrier protein] acyltransferase activity"/>
    <property type="evidence" value="ECO:0007669"/>
    <property type="project" value="UniProtKB-UniRule"/>
</dbReference>
<keyword evidence="5 10" id="KW-0443">Lipid metabolism</keyword>
<comment type="caution">
    <text evidence="11">The sequence shown here is derived from an EMBL/GenBank/DDBJ whole genome shotgun (WGS) entry which is preliminary data.</text>
</comment>
<keyword evidence="4 10" id="KW-0808">Transferase</keyword>
<comment type="subunit">
    <text evidence="9 10">Homodimer. Probably interacts with PlsY.</text>
</comment>
<evidence type="ECO:0000256" key="7">
    <source>
        <dbReference type="ARBA" id="ARBA00023264"/>
    </source>
</evidence>
<comment type="catalytic activity">
    <reaction evidence="1 10">
        <text>a fatty acyl-[ACP] + phosphate = an acyl phosphate + holo-[ACP]</text>
        <dbReference type="Rhea" id="RHEA:42292"/>
        <dbReference type="Rhea" id="RHEA-COMP:9685"/>
        <dbReference type="Rhea" id="RHEA-COMP:14125"/>
        <dbReference type="ChEBI" id="CHEBI:43474"/>
        <dbReference type="ChEBI" id="CHEBI:59918"/>
        <dbReference type="ChEBI" id="CHEBI:64479"/>
        <dbReference type="ChEBI" id="CHEBI:138651"/>
        <dbReference type="EC" id="2.3.1.274"/>
    </reaction>
</comment>
<evidence type="ECO:0000256" key="4">
    <source>
        <dbReference type="ARBA" id="ARBA00022679"/>
    </source>
</evidence>
<dbReference type="PIRSF" id="PIRSF002465">
    <property type="entry name" value="Phsphlp_syn_PlsX"/>
    <property type="match status" value="1"/>
</dbReference>
<dbReference type="GO" id="GO:0005737">
    <property type="term" value="C:cytoplasm"/>
    <property type="evidence" value="ECO:0007669"/>
    <property type="project" value="UniProtKB-SubCell"/>
</dbReference>
<accession>A0A9D1X4V7</accession>
<dbReference type="GO" id="GO:0008654">
    <property type="term" value="P:phospholipid biosynthetic process"/>
    <property type="evidence" value="ECO:0007669"/>
    <property type="project" value="UniProtKB-KW"/>
</dbReference>
<evidence type="ECO:0000256" key="2">
    <source>
        <dbReference type="ARBA" id="ARBA00022490"/>
    </source>
</evidence>
<evidence type="ECO:0000256" key="9">
    <source>
        <dbReference type="ARBA" id="ARBA00046608"/>
    </source>
</evidence>
<evidence type="ECO:0000256" key="1">
    <source>
        <dbReference type="ARBA" id="ARBA00001232"/>
    </source>
</evidence>
<proteinExistence type="inferred from homology"/>
<evidence type="ECO:0000256" key="5">
    <source>
        <dbReference type="ARBA" id="ARBA00023098"/>
    </source>
</evidence>